<protein>
    <submittedName>
        <fullName evidence="2">Uncharacterized protein</fullName>
    </submittedName>
</protein>
<dbReference type="AlphaFoldDB" id="A0A6J4I2P6"/>
<sequence>WVGPGVWAAARAGPGWRSNMCASARSCVWSAGWTTRPSRPSRFRWASCAPPSASTRATSVSPGSSCSSPAPTAGRPVACATWSARSTSKRVPGRRSASCARLIPPPTRGPSWPPSTLWGTSRRWPGSACTRRRSRVRARLRPATYPHAPASVPFTGRSGRPAPPPTFGPSRLL</sequence>
<feature type="compositionally biased region" description="Low complexity" evidence="1">
    <location>
        <begin position="57"/>
        <end position="74"/>
    </location>
</feature>
<dbReference type="EMBL" id="CADCTB010000106">
    <property type="protein sequence ID" value="CAA9240253.1"/>
    <property type="molecule type" value="Genomic_DNA"/>
</dbReference>
<evidence type="ECO:0000313" key="2">
    <source>
        <dbReference type="EMBL" id="CAA9240253.1"/>
    </source>
</evidence>
<proteinExistence type="predicted"/>
<feature type="non-terminal residue" evidence="2">
    <location>
        <position position="173"/>
    </location>
</feature>
<reference evidence="2" key="1">
    <citation type="submission" date="2020-02" db="EMBL/GenBank/DDBJ databases">
        <authorList>
            <person name="Meier V. D."/>
        </authorList>
    </citation>
    <scope>NUCLEOTIDE SEQUENCE</scope>
    <source>
        <strain evidence="2">AVDCRST_MAG10</strain>
    </source>
</reference>
<feature type="compositionally biased region" description="Basic residues" evidence="1">
    <location>
        <begin position="130"/>
        <end position="140"/>
    </location>
</feature>
<accession>A0A6J4I2P6</accession>
<feature type="compositionally biased region" description="Pro residues" evidence="1">
    <location>
        <begin position="103"/>
        <end position="113"/>
    </location>
</feature>
<organism evidence="2">
    <name type="scientific">uncultured Acidimicrobiales bacterium</name>
    <dbReference type="NCBI Taxonomy" id="310071"/>
    <lineage>
        <taxon>Bacteria</taxon>
        <taxon>Bacillati</taxon>
        <taxon>Actinomycetota</taxon>
        <taxon>Acidimicrobiia</taxon>
        <taxon>Acidimicrobiales</taxon>
        <taxon>environmental samples</taxon>
    </lineage>
</organism>
<feature type="region of interest" description="Disordered" evidence="1">
    <location>
        <begin position="52"/>
        <end position="173"/>
    </location>
</feature>
<gene>
    <name evidence="2" type="ORF">AVDCRST_MAG10-1735</name>
</gene>
<evidence type="ECO:0000256" key="1">
    <source>
        <dbReference type="SAM" id="MobiDB-lite"/>
    </source>
</evidence>
<feature type="non-terminal residue" evidence="2">
    <location>
        <position position="1"/>
    </location>
</feature>
<name>A0A6J4I2P6_9ACTN</name>